<accession>X6M3K7</accession>
<comment type="caution">
    <text evidence="2">The sequence shown here is derived from an EMBL/GenBank/DDBJ whole genome shotgun (WGS) entry which is preliminary data.</text>
</comment>
<dbReference type="Proteomes" id="UP000023152">
    <property type="component" value="Unassembled WGS sequence"/>
</dbReference>
<evidence type="ECO:0000313" key="2">
    <source>
        <dbReference type="EMBL" id="ETO08509.1"/>
    </source>
</evidence>
<feature type="compositionally biased region" description="Polar residues" evidence="1">
    <location>
        <begin position="146"/>
        <end position="156"/>
    </location>
</feature>
<dbReference type="AlphaFoldDB" id="X6M3K7"/>
<reference evidence="2 3" key="1">
    <citation type="journal article" date="2013" name="Curr. Biol.">
        <title>The Genome of the Foraminiferan Reticulomyxa filosa.</title>
        <authorList>
            <person name="Glockner G."/>
            <person name="Hulsmann N."/>
            <person name="Schleicher M."/>
            <person name="Noegel A.A."/>
            <person name="Eichinger L."/>
            <person name="Gallinger C."/>
            <person name="Pawlowski J."/>
            <person name="Sierra R."/>
            <person name="Euteneuer U."/>
            <person name="Pillet L."/>
            <person name="Moustafa A."/>
            <person name="Platzer M."/>
            <person name="Groth M."/>
            <person name="Szafranski K."/>
            <person name="Schliwa M."/>
        </authorList>
    </citation>
    <scope>NUCLEOTIDE SEQUENCE [LARGE SCALE GENOMIC DNA]</scope>
</reference>
<evidence type="ECO:0000256" key="1">
    <source>
        <dbReference type="SAM" id="MobiDB-lite"/>
    </source>
</evidence>
<dbReference type="EMBL" id="ASPP01024914">
    <property type="protein sequence ID" value="ETO08509.1"/>
    <property type="molecule type" value="Genomic_DNA"/>
</dbReference>
<protein>
    <submittedName>
        <fullName evidence="2">Uncharacterized protein</fullName>
    </submittedName>
</protein>
<name>X6M3K7_RETFI</name>
<sequence>MSYRDIPSPPRLPCVHLRSYETTTHVEFYKPIPIGELRSTQFVIKNDTYDQKSVRLETIACQKAGISIHPSAVNLKRYETALITVVCKPMEAKRIVESLRIQWDYHSVEVKIHAVGYYRKEDVGLVTPKTNTHTHNHNHTHTNPNIDTNGTDTFGQKRTRQQMKDSDCKSPLKERFHLLLY</sequence>
<keyword evidence="3" id="KW-1185">Reference proteome</keyword>
<feature type="region of interest" description="Disordered" evidence="1">
    <location>
        <begin position="128"/>
        <end position="168"/>
    </location>
</feature>
<proteinExistence type="predicted"/>
<gene>
    <name evidence="2" type="ORF">RFI_28879</name>
</gene>
<organism evidence="2 3">
    <name type="scientific">Reticulomyxa filosa</name>
    <dbReference type="NCBI Taxonomy" id="46433"/>
    <lineage>
        <taxon>Eukaryota</taxon>
        <taxon>Sar</taxon>
        <taxon>Rhizaria</taxon>
        <taxon>Retaria</taxon>
        <taxon>Foraminifera</taxon>
        <taxon>Monothalamids</taxon>
        <taxon>Reticulomyxidae</taxon>
        <taxon>Reticulomyxa</taxon>
    </lineage>
</organism>
<evidence type="ECO:0000313" key="3">
    <source>
        <dbReference type="Proteomes" id="UP000023152"/>
    </source>
</evidence>
<feature type="non-terminal residue" evidence="2">
    <location>
        <position position="181"/>
    </location>
</feature>